<dbReference type="SUPFAM" id="SSF55729">
    <property type="entry name" value="Acyl-CoA N-acyltransferases (Nat)"/>
    <property type="match status" value="1"/>
</dbReference>
<dbReference type="InterPro" id="IPR000182">
    <property type="entry name" value="GNAT_dom"/>
</dbReference>
<dbReference type="Proteomes" id="UP000565723">
    <property type="component" value="Unassembled WGS sequence"/>
</dbReference>
<gene>
    <name evidence="2" type="ORF">HW564_02280</name>
</gene>
<keyword evidence="2" id="KW-0808">Transferase</keyword>
<dbReference type="CDD" id="cd04301">
    <property type="entry name" value="NAT_SF"/>
    <property type="match status" value="1"/>
</dbReference>
<dbReference type="OMA" id="WACLAPM"/>
<evidence type="ECO:0000313" key="2">
    <source>
        <dbReference type="EMBL" id="NVK95733.1"/>
    </source>
</evidence>
<accession>A0A850LCP2</accession>
<dbReference type="EMBL" id="JABXIY010000007">
    <property type="protein sequence ID" value="NVK95733.1"/>
    <property type="molecule type" value="Genomic_DNA"/>
</dbReference>
<comment type="caution">
    <text evidence="2">The sequence shown here is derived from an EMBL/GenBank/DDBJ whole genome shotgun (WGS) entry which is preliminary data.</text>
</comment>
<protein>
    <submittedName>
        <fullName evidence="2">N-acetyltransferase</fullName>
    </submittedName>
</protein>
<evidence type="ECO:0000313" key="3">
    <source>
        <dbReference type="Proteomes" id="UP000565723"/>
    </source>
</evidence>
<sequence length="156" mass="17039">MKPFPPAVFPDLVDALLRAAFDTGAEADLVRELRADRDIATEVTFQEHGELLGYAALSWMRSPDGWLCLAPLAVAPGAQGRGIGSKVLQLTLKWAAERDLMIVVLGDPAYYEPRGFSQARAAELRAPYPNEHLMLAGRGSEAPKARLVYPLALEPR</sequence>
<dbReference type="GO" id="GO:0016747">
    <property type="term" value="F:acyltransferase activity, transferring groups other than amino-acyl groups"/>
    <property type="evidence" value="ECO:0007669"/>
    <property type="project" value="InterPro"/>
</dbReference>
<dbReference type="RefSeq" id="WP_011046637.1">
    <property type="nucleotide sequence ID" value="NZ_CP076685.1"/>
</dbReference>
<evidence type="ECO:0000259" key="1">
    <source>
        <dbReference type="PROSITE" id="PS51186"/>
    </source>
</evidence>
<reference evidence="2 3" key="1">
    <citation type="journal article" date="2020" name="Proc. Natl. Acad. Sci. U.S.A.">
        <title>Ecological drivers of bacterial community assembly in synthetic phycospheres.</title>
        <authorList>
            <person name="Fu H."/>
            <person name="Uchimiya M."/>
            <person name="Gore J."/>
            <person name="Moran M.A."/>
        </authorList>
    </citation>
    <scope>NUCLEOTIDE SEQUENCE [LARGE SCALE GENOMIC DNA]</scope>
    <source>
        <strain evidence="2">HF-Din03</strain>
    </source>
</reference>
<organism evidence="2 3">
    <name type="scientific">Ruegeria pomeroyi</name>
    <dbReference type="NCBI Taxonomy" id="89184"/>
    <lineage>
        <taxon>Bacteria</taxon>
        <taxon>Pseudomonadati</taxon>
        <taxon>Pseudomonadota</taxon>
        <taxon>Alphaproteobacteria</taxon>
        <taxon>Rhodobacterales</taxon>
        <taxon>Roseobacteraceae</taxon>
        <taxon>Ruegeria</taxon>
    </lineage>
</organism>
<name>A0A850LCP2_9RHOB</name>
<dbReference type="AlphaFoldDB" id="A0A850LCP2"/>
<proteinExistence type="predicted"/>
<dbReference type="InterPro" id="IPR016181">
    <property type="entry name" value="Acyl_CoA_acyltransferase"/>
</dbReference>
<dbReference type="Pfam" id="PF00583">
    <property type="entry name" value="Acetyltransf_1"/>
    <property type="match status" value="1"/>
</dbReference>
<dbReference type="Gene3D" id="3.40.630.30">
    <property type="match status" value="1"/>
</dbReference>
<dbReference type="PROSITE" id="PS51186">
    <property type="entry name" value="GNAT"/>
    <property type="match status" value="1"/>
</dbReference>
<feature type="domain" description="N-acetyltransferase" evidence="1">
    <location>
        <begin position="1"/>
        <end position="154"/>
    </location>
</feature>